<dbReference type="GO" id="GO:0016020">
    <property type="term" value="C:membrane"/>
    <property type="evidence" value="ECO:0007669"/>
    <property type="project" value="UniProtKB-SubCell"/>
</dbReference>
<dbReference type="RefSeq" id="WP_142532928.1">
    <property type="nucleotide sequence ID" value="NZ_FXTB01000003.1"/>
</dbReference>
<feature type="domain" description="AprE-like beta-barrel" evidence="6">
    <location>
        <begin position="270"/>
        <end position="351"/>
    </location>
</feature>
<feature type="transmembrane region" description="Helical" evidence="5">
    <location>
        <begin position="27"/>
        <end position="47"/>
    </location>
</feature>
<evidence type="ECO:0000256" key="3">
    <source>
        <dbReference type="ARBA" id="ARBA00022989"/>
    </source>
</evidence>
<dbReference type="PANTHER" id="PTHR30386">
    <property type="entry name" value="MEMBRANE FUSION SUBUNIT OF EMRAB-TOLC MULTIDRUG EFFLUX PUMP"/>
    <property type="match status" value="1"/>
</dbReference>
<accession>A0A521CKA6</accession>
<evidence type="ECO:0000259" key="6">
    <source>
        <dbReference type="Pfam" id="PF26002"/>
    </source>
</evidence>
<evidence type="ECO:0000256" key="1">
    <source>
        <dbReference type="ARBA" id="ARBA00004167"/>
    </source>
</evidence>
<evidence type="ECO:0000313" key="8">
    <source>
        <dbReference type="Proteomes" id="UP000319040"/>
    </source>
</evidence>
<dbReference type="EMBL" id="FXTB01000003">
    <property type="protein sequence ID" value="SMO59852.1"/>
    <property type="molecule type" value="Genomic_DNA"/>
</dbReference>
<organism evidence="7 8">
    <name type="scientific">Saccharicrinis carchari</name>
    <dbReference type="NCBI Taxonomy" id="1168039"/>
    <lineage>
        <taxon>Bacteria</taxon>
        <taxon>Pseudomonadati</taxon>
        <taxon>Bacteroidota</taxon>
        <taxon>Bacteroidia</taxon>
        <taxon>Marinilabiliales</taxon>
        <taxon>Marinilabiliaceae</taxon>
        <taxon>Saccharicrinis</taxon>
    </lineage>
</organism>
<name>A0A521CKA6_SACCC</name>
<evidence type="ECO:0000313" key="7">
    <source>
        <dbReference type="EMBL" id="SMO59852.1"/>
    </source>
</evidence>
<keyword evidence="8" id="KW-1185">Reference proteome</keyword>
<proteinExistence type="predicted"/>
<dbReference type="OrthoDB" id="594147at2"/>
<evidence type="ECO:0000256" key="4">
    <source>
        <dbReference type="ARBA" id="ARBA00023136"/>
    </source>
</evidence>
<keyword evidence="2 5" id="KW-0812">Transmembrane</keyword>
<dbReference type="Proteomes" id="UP000319040">
    <property type="component" value="Unassembled WGS sequence"/>
</dbReference>
<evidence type="ECO:0000256" key="5">
    <source>
        <dbReference type="SAM" id="Phobius"/>
    </source>
</evidence>
<evidence type="ECO:0000256" key="2">
    <source>
        <dbReference type="ARBA" id="ARBA00022692"/>
    </source>
</evidence>
<comment type="subcellular location">
    <subcellularLocation>
        <location evidence="1">Membrane</location>
        <topology evidence="1">Single-pass membrane protein</topology>
    </subcellularLocation>
</comment>
<keyword evidence="3 5" id="KW-1133">Transmembrane helix</keyword>
<reference evidence="7 8" key="1">
    <citation type="submission" date="2017-05" db="EMBL/GenBank/DDBJ databases">
        <authorList>
            <person name="Varghese N."/>
            <person name="Submissions S."/>
        </authorList>
    </citation>
    <scope>NUCLEOTIDE SEQUENCE [LARGE SCALE GENOMIC DNA]</scope>
    <source>
        <strain evidence="7 8">DSM 27040</strain>
    </source>
</reference>
<gene>
    <name evidence="7" type="ORF">SAMN06265379_103219</name>
</gene>
<dbReference type="InterPro" id="IPR058982">
    <property type="entry name" value="Beta-barrel_AprE"/>
</dbReference>
<dbReference type="PANTHER" id="PTHR30386:SF26">
    <property type="entry name" value="TRANSPORT PROTEIN COMB"/>
    <property type="match status" value="1"/>
</dbReference>
<keyword evidence="4 5" id="KW-0472">Membrane</keyword>
<protein>
    <submittedName>
        <fullName evidence="7">HlyD family secretion protein</fullName>
    </submittedName>
</protein>
<dbReference type="Gene3D" id="2.40.30.170">
    <property type="match status" value="1"/>
</dbReference>
<sequence length="388" mass="44596">MYKQIFPAEIVQHTAEYQYAKNDKPFIYIYLSLMLLLLGFIIVLPLIHIDITTQGRGIIKTRLESSSIQTGTYGLVEHCWLREGQKVFKGDTLLILNTDNIKEQINHITKSIADNKIFINDLSKLILNKQKLQSPKYRQEFIQFQAKVQEYDIKLKLLKKDFAMSEHLFNEEVIAEMEFLQKKSAYETLLAEKKLFERQKINQWQAEKTNLEFENKELASNLTKQVKNEKQYVVTAPTTGTIFQTKGIQSGSFLSPGQVIAQISPDEEIIAECYISPSDIGFINMDQGVSFQIDAFNYNQWGLIEGKVIGISEDIISIDNSPVFKIQCQLAAKNLQLKSGHKGYLKKGMTLTGRFFLNERTLYQLLYDKMDDWLNPNLAKLKPIKGLA</sequence>
<dbReference type="InterPro" id="IPR050739">
    <property type="entry name" value="MFP"/>
</dbReference>
<dbReference type="Pfam" id="PF26002">
    <property type="entry name" value="Beta-barrel_AprE"/>
    <property type="match status" value="1"/>
</dbReference>
<dbReference type="AlphaFoldDB" id="A0A521CKA6"/>